<accession>A0A1H1YC26</accession>
<reference evidence="4 5" key="1">
    <citation type="submission" date="2016-10" db="EMBL/GenBank/DDBJ databases">
        <authorList>
            <person name="de Groot N.N."/>
        </authorList>
    </citation>
    <scope>NUCLEOTIDE SEQUENCE [LARGE SCALE GENOMIC DNA]</scope>
    <source>
        <strain evidence="4 5">LMG 26867</strain>
    </source>
</reference>
<gene>
    <name evidence="4" type="ORF">SAMN05216222_3395</name>
</gene>
<sequence>MTDAAQPKKICSSQSITMPSGGDIHLIPPPPKPCVTILVHGVNDLAGCYARIEQGLCEGLNERLDMPRTFPNGANNPGYLLPASYTAPTDDDGEAKNPDAVYFRRKAGASSNGCQPRSVVVPFYWGFREEEAFIQKTEAHGQWLDRDGNRLDKAGTKEGGQFANATTNLPDMWGNGFNGMLLGFISLNKIGGTMTHPLFSAAGRRYMVLAAMRLAMLIKIIHKRHPNDTINVVGHSQGTLLTLLAHAFLKEDGAKPADGVVMFNSPYSLFQPNMDKVQKLGGQQTTGARIATLNGILQFIAGSPNPVPALSGVALKNKQGYGAIGGSGWTGTAACQTTIRGEKITFNERDNRGCTFLYFTPQDQTVGLKNVQGIGWQGIGEEVDGQPARKLLPQRFHQRVFTVRKRNGEKEPVGKHVPPYVYLLRQDSEQPWEDTGLGFMDRIPNGSLDKGASVVLTAPQLPVPGDVNFSNDGVITAPGEASKSGVYQMKDKLDPVDASIGVANGGWEPKNPRYARQETMEEALAFKYGQDIQSVEKARNEGKEASECAHVFAARAQGNGKVLITRGETPYQARIRLQGEEYSEALSFHSSIPNNPEHSRQVLAYDVAIGAGECVDEGSFYAYLCRVADWRLDWKKTDGGANAQFQAENEDPDDSVDQHYQQEDGKNRELIDSTVAYRKTGTLPAISDNMPSLVATQTRTELRKGEPVRFGGTP</sequence>
<feature type="region of interest" description="Disordered" evidence="1">
    <location>
        <begin position="645"/>
        <end position="667"/>
    </location>
</feature>
<feature type="domain" description="T6SS Tle3 phospholipase effector alpha/beta" evidence="3">
    <location>
        <begin position="33"/>
        <end position="379"/>
    </location>
</feature>
<dbReference type="AlphaFoldDB" id="A0A1H1YC26"/>
<dbReference type="InterPro" id="IPR021692">
    <property type="entry name" value="Tle3_C"/>
</dbReference>
<dbReference type="Gene3D" id="3.40.50.1820">
    <property type="entry name" value="alpha/beta hydrolase"/>
    <property type="match status" value="1"/>
</dbReference>
<evidence type="ECO:0000259" key="2">
    <source>
        <dbReference type="Pfam" id="PF11678"/>
    </source>
</evidence>
<dbReference type="InterPro" id="IPR056221">
    <property type="entry name" value="Tle3_ab_dom"/>
</dbReference>
<dbReference type="Proteomes" id="UP000198481">
    <property type="component" value="Chromosome I"/>
</dbReference>
<proteinExistence type="predicted"/>
<dbReference type="SUPFAM" id="SSF53474">
    <property type="entry name" value="alpha/beta-Hydrolases"/>
    <property type="match status" value="1"/>
</dbReference>
<protein>
    <recommendedName>
        <fullName evidence="6">DUF3274 domain-containing protein</fullName>
    </recommendedName>
</protein>
<evidence type="ECO:0000313" key="5">
    <source>
        <dbReference type="Proteomes" id="UP000198481"/>
    </source>
</evidence>
<name>A0A1H1YC26_9PSED</name>
<organism evidence="4 5">
    <name type="scientific">Pseudomonas prosekii</name>
    <dbReference type="NCBI Taxonomy" id="1148509"/>
    <lineage>
        <taxon>Bacteria</taxon>
        <taxon>Pseudomonadati</taxon>
        <taxon>Pseudomonadota</taxon>
        <taxon>Gammaproteobacteria</taxon>
        <taxon>Pseudomonadales</taxon>
        <taxon>Pseudomonadaceae</taxon>
        <taxon>Pseudomonas</taxon>
    </lineage>
</organism>
<evidence type="ECO:0000256" key="1">
    <source>
        <dbReference type="SAM" id="MobiDB-lite"/>
    </source>
</evidence>
<feature type="domain" description="Antibacterial effector protein Tle3 C-terminal" evidence="2">
    <location>
        <begin position="518"/>
        <end position="701"/>
    </location>
</feature>
<dbReference type="EMBL" id="LT629762">
    <property type="protein sequence ID" value="SDT18952.1"/>
    <property type="molecule type" value="Genomic_DNA"/>
</dbReference>
<dbReference type="Pfam" id="PF24322">
    <property type="entry name" value="Tle3"/>
    <property type="match status" value="1"/>
</dbReference>
<dbReference type="InterPro" id="IPR029058">
    <property type="entry name" value="AB_hydrolase_fold"/>
</dbReference>
<feature type="compositionally biased region" description="Basic and acidic residues" evidence="1">
    <location>
        <begin position="656"/>
        <end position="667"/>
    </location>
</feature>
<evidence type="ECO:0008006" key="6">
    <source>
        <dbReference type="Google" id="ProtNLM"/>
    </source>
</evidence>
<evidence type="ECO:0000313" key="4">
    <source>
        <dbReference type="EMBL" id="SDT18952.1"/>
    </source>
</evidence>
<dbReference type="STRING" id="1148509.SAMN05216222_3395"/>
<dbReference type="RefSeq" id="WP_092277569.1">
    <property type="nucleotide sequence ID" value="NZ_LT629762.1"/>
</dbReference>
<evidence type="ECO:0000259" key="3">
    <source>
        <dbReference type="Pfam" id="PF24322"/>
    </source>
</evidence>
<dbReference type="Pfam" id="PF11678">
    <property type="entry name" value="Tle3_C"/>
    <property type="match status" value="1"/>
</dbReference>